<feature type="non-terminal residue" evidence="1">
    <location>
        <position position="35"/>
    </location>
</feature>
<comment type="caution">
    <text evidence="1">The sequence shown here is derived from an EMBL/GenBank/DDBJ whole genome shotgun (WGS) entry which is preliminary data.</text>
</comment>
<gene>
    <name evidence="1" type="ORF">S12H4_12537</name>
</gene>
<organism evidence="1">
    <name type="scientific">marine sediment metagenome</name>
    <dbReference type="NCBI Taxonomy" id="412755"/>
    <lineage>
        <taxon>unclassified sequences</taxon>
        <taxon>metagenomes</taxon>
        <taxon>ecological metagenomes</taxon>
    </lineage>
</organism>
<dbReference type="AlphaFoldDB" id="X1T1A1"/>
<evidence type="ECO:0000313" key="1">
    <source>
        <dbReference type="EMBL" id="GAI85166.1"/>
    </source>
</evidence>
<name>X1T1A1_9ZZZZ</name>
<accession>X1T1A1</accession>
<dbReference type="EMBL" id="BARW01006000">
    <property type="protein sequence ID" value="GAI85166.1"/>
    <property type="molecule type" value="Genomic_DNA"/>
</dbReference>
<reference evidence="1" key="1">
    <citation type="journal article" date="2014" name="Front. Microbiol.">
        <title>High frequency of phylogenetically diverse reductive dehalogenase-homologous genes in deep subseafloor sedimentary metagenomes.</title>
        <authorList>
            <person name="Kawai M."/>
            <person name="Futagami T."/>
            <person name="Toyoda A."/>
            <person name="Takaki Y."/>
            <person name="Nishi S."/>
            <person name="Hori S."/>
            <person name="Arai W."/>
            <person name="Tsubouchi T."/>
            <person name="Morono Y."/>
            <person name="Uchiyama I."/>
            <person name="Ito T."/>
            <person name="Fujiyama A."/>
            <person name="Inagaki F."/>
            <person name="Takami H."/>
        </authorList>
    </citation>
    <scope>NUCLEOTIDE SEQUENCE</scope>
    <source>
        <strain evidence="1">Expedition CK06-06</strain>
    </source>
</reference>
<protein>
    <submittedName>
        <fullName evidence="1">Uncharacterized protein</fullName>
    </submittedName>
</protein>
<proteinExistence type="predicted"/>
<sequence>MLKIMEELNNYKKMGQDLIDKLKLKTYPVAVKMIP</sequence>